<dbReference type="AlphaFoldDB" id="A0A418ATE7"/>
<keyword evidence="1" id="KW-0812">Transmembrane</keyword>
<evidence type="ECO:0000313" key="2">
    <source>
        <dbReference type="EMBL" id="RHY28607.1"/>
    </source>
</evidence>
<sequence>MRSLVVALTGAAVAAQTSNVESTYVEQVLNARGAGAIKYAGGILNVDSLFQSYPECQSCSANTPCAHRNLLGMGTCIGASSRILDGAKSNYCLDFDVCCGGSCRNSHQPTKRCSFQGSEVKHSMANANFNSAKNMLAYIQDDPLDTIPIAQMGSLISSVVTEDTLSARCSSDCNGWSWQGQLTAASCPSSCACELLVRSHLCLRVLTWYLQPLPKFVAGNLFECELKVANADSFFASGDRKVTQDAKFGTMQGKVVCPKDYACTKPDTCVSFEAFQTATAAPTAAPVKTDAATGSVEAPAKSSSSIVPIVVGASVAGLVAIGGAVFCFLKKKKAGHGDEYHAMSEATL</sequence>
<organism evidence="2 3">
    <name type="scientific">Aphanomyces invadans</name>
    <dbReference type="NCBI Taxonomy" id="157072"/>
    <lineage>
        <taxon>Eukaryota</taxon>
        <taxon>Sar</taxon>
        <taxon>Stramenopiles</taxon>
        <taxon>Oomycota</taxon>
        <taxon>Saprolegniomycetes</taxon>
        <taxon>Saprolegniales</taxon>
        <taxon>Verrucalvaceae</taxon>
        <taxon>Aphanomyces</taxon>
    </lineage>
</organism>
<reference evidence="2 3" key="1">
    <citation type="submission" date="2018-08" db="EMBL/GenBank/DDBJ databases">
        <title>Aphanomyces genome sequencing and annotation.</title>
        <authorList>
            <person name="Minardi D."/>
            <person name="Oidtmann B."/>
            <person name="Van Der Giezen M."/>
            <person name="Studholme D.J."/>
        </authorList>
    </citation>
    <scope>NUCLEOTIDE SEQUENCE [LARGE SCALE GENOMIC DNA]</scope>
    <source>
        <strain evidence="2 3">NJM0002</strain>
    </source>
</reference>
<name>A0A418ATE7_9STRA</name>
<keyword evidence="1" id="KW-1133">Transmembrane helix</keyword>
<gene>
    <name evidence="2" type="ORF">DYB32_005836</name>
</gene>
<comment type="caution">
    <text evidence="2">The sequence shown here is derived from an EMBL/GenBank/DDBJ whole genome shotgun (WGS) entry which is preliminary data.</text>
</comment>
<accession>A0A418ATE7</accession>
<protein>
    <submittedName>
        <fullName evidence="2">Uncharacterized protein</fullName>
    </submittedName>
</protein>
<keyword evidence="1" id="KW-0472">Membrane</keyword>
<feature type="transmembrane region" description="Helical" evidence="1">
    <location>
        <begin position="306"/>
        <end position="329"/>
    </location>
</feature>
<evidence type="ECO:0000313" key="3">
    <source>
        <dbReference type="Proteomes" id="UP000285060"/>
    </source>
</evidence>
<keyword evidence="3" id="KW-1185">Reference proteome</keyword>
<proteinExistence type="predicted"/>
<dbReference type="EMBL" id="QUSY01000556">
    <property type="protein sequence ID" value="RHY28607.1"/>
    <property type="molecule type" value="Genomic_DNA"/>
</dbReference>
<dbReference type="VEuPathDB" id="FungiDB:H310_12078"/>
<evidence type="ECO:0000256" key="1">
    <source>
        <dbReference type="SAM" id="Phobius"/>
    </source>
</evidence>
<dbReference type="Proteomes" id="UP000285060">
    <property type="component" value="Unassembled WGS sequence"/>
</dbReference>